<dbReference type="EMBL" id="CAJOBC010090336">
    <property type="protein sequence ID" value="CAF4389958.1"/>
    <property type="molecule type" value="Genomic_DNA"/>
</dbReference>
<name>A0A815VHW1_9BILA</name>
<evidence type="ECO:0000313" key="1">
    <source>
        <dbReference type="EMBL" id="CAF1530682.1"/>
    </source>
</evidence>
<sequence length="173" mass="20124">ESRVCDACYNELTAVTKQSPIITSSPRPRVQLVNVTRDPDQTILFSDFRYDSKSLWVALQEDLELHVYGARLDKAEDFSIKLKTIHECSYDYDSHTITIRETSTSKPHIFVFDTTHQIYLPKNDIIANKIEEKSKIQSGYDTHFDLWREAIEAARTSTYPPWYINKRDSLDSD</sequence>
<reference evidence="1" key="1">
    <citation type="submission" date="2021-02" db="EMBL/GenBank/DDBJ databases">
        <authorList>
            <person name="Nowell W R."/>
        </authorList>
    </citation>
    <scope>NUCLEOTIDE SEQUENCE</scope>
</reference>
<accession>A0A815VHW1</accession>
<protein>
    <submittedName>
        <fullName evidence="1">Uncharacterized protein</fullName>
    </submittedName>
</protein>
<organism evidence="1 3">
    <name type="scientific">Didymodactylos carnosus</name>
    <dbReference type="NCBI Taxonomy" id="1234261"/>
    <lineage>
        <taxon>Eukaryota</taxon>
        <taxon>Metazoa</taxon>
        <taxon>Spiralia</taxon>
        <taxon>Gnathifera</taxon>
        <taxon>Rotifera</taxon>
        <taxon>Eurotatoria</taxon>
        <taxon>Bdelloidea</taxon>
        <taxon>Philodinida</taxon>
        <taxon>Philodinidae</taxon>
        <taxon>Didymodactylos</taxon>
    </lineage>
</organism>
<keyword evidence="3" id="KW-1185">Reference proteome</keyword>
<dbReference type="EMBL" id="CAJNOQ010024750">
    <property type="protein sequence ID" value="CAF1530682.1"/>
    <property type="molecule type" value="Genomic_DNA"/>
</dbReference>
<feature type="non-terminal residue" evidence="1">
    <location>
        <position position="1"/>
    </location>
</feature>
<dbReference type="Proteomes" id="UP000663829">
    <property type="component" value="Unassembled WGS sequence"/>
</dbReference>
<comment type="caution">
    <text evidence="1">The sequence shown here is derived from an EMBL/GenBank/DDBJ whole genome shotgun (WGS) entry which is preliminary data.</text>
</comment>
<evidence type="ECO:0000313" key="3">
    <source>
        <dbReference type="Proteomes" id="UP000663829"/>
    </source>
</evidence>
<feature type="non-terminal residue" evidence="1">
    <location>
        <position position="173"/>
    </location>
</feature>
<gene>
    <name evidence="1" type="ORF">GPM918_LOCUS38033</name>
    <name evidence="2" type="ORF">SRO942_LOCUS38828</name>
</gene>
<dbReference type="Proteomes" id="UP000681722">
    <property type="component" value="Unassembled WGS sequence"/>
</dbReference>
<evidence type="ECO:0000313" key="2">
    <source>
        <dbReference type="EMBL" id="CAF4389958.1"/>
    </source>
</evidence>
<proteinExistence type="predicted"/>
<dbReference type="AlphaFoldDB" id="A0A815VHW1"/>